<proteinExistence type="predicted"/>
<gene>
    <name evidence="2" type="ORF">EZS27_039345</name>
</gene>
<feature type="non-terminal residue" evidence="2">
    <location>
        <position position="1"/>
    </location>
</feature>
<accession>A0A5J4PJQ9</accession>
<comment type="caution">
    <text evidence="2">The sequence shown here is derived from an EMBL/GenBank/DDBJ whole genome shotgun (WGS) entry which is preliminary data.</text>
</comment>
<sequence length="222" mass="25288">GGEAVRLRSLVANAVAASIECPPLRTYFPHYYDRIEEFRKETPINNKDIVFLGNSLIENGNWSELLHKNLIRNRGIIGDEAMGIYDRLYQILPGKPKKIFLQTGANDVSHDLSTDTIVHRITMIIDKIRAESPETKLYLQSMLPINESFGRYKKLTGKTDMIPAINSRLQSIAETKEIPFINLYPLFIEPGTNILRKDLTSDGLHLEESGYEIWAKALKPYI</sequence>
<dbReference type="InterPro" id="IPR036514">
    <property type="entry name" value="SGNH_hydro_sf"/>
</dbReference>
<evidence type="ECO:0000313" key="2">
    <source>
        <dbReference type="EMBL" id="KAA6309100.1"/>
    </source>
</evidence>
<dbReference type="AlphaFoldDB" id="A0A5J4PJQ9"/>
<dbReference type="PANTHER" id="PTHR30383:SF5">
    <property type="entry name" value="SGNH HYDROLASE-TYPE ESTERASE DOMAIN-CONTAINING PROTEIN"/>
    <property type="match status" value="1"/>
</dbReference>
<dbReference type="Pfam" id="PF13472">
    <property type="entry name" value="Lipase_GDSL_2"/>
    <property type="match status" value="1"/>
</dbReference>
<evidence type="ECO:0000259" key="1">
    <source>
        <dbReference type="Pfam" id="PF13472"/>
    </source>
</evidence>
<reference evidence="2" key="1">
    <citation type="submission" date="2019-03" db="EMBL/GenBank/DDBJ databases">
        <title>Single cell metagenomics reveals metabolic interactions within the superorganism composed of flagellate Streblomastix strix and complex community of Bacteroidetes bacteria on its surface.</title>
        <authorList>
            <person name="Treitli S.C."/>
            <person name="Kolisko M."/>
            <person name="Husnik F."/>
            <person name="Keeling P."/>
            <person name="Hampl V."/>
        </authorList>
    </citation>
    <scope>NUCLEOTIDE SEQUENCE</scope>
    <source>
        <strain evidence="2">STM</strain>
    </source>
</reference>
<name>A0A5J4PJQ9_9ZZZZ</name>
<dbReference type="PANTHER" id="PTHR30383">
    <property type="entry name" value="THIOESTERASE 1/PROTEASE 1/LYSOPHOSPHOLIPASE L1"/>
    <property type="match status" value="1"/>
</dbReference>
<organism evidence="2">
    <name type="scientific">termite gut metagenome</name>
    <dbReference type="NCBI Taxonomy" id="433724"/>
    <lineage>
        <taxon>unclassified sequences</taxon>
        <taxon>metagenomes</taxon>
        <taxon>organismal metagenomes</taxon>
    </lineage>
</organism>
<feature type="domain" description="SGNH hydrolase-type esterase" evidence="1">
    <location>
        <begin position="58"/>
        <end position="213"/>
    </location>
</feature>
<dbReference type="SUPFAM" id="SSF52266">
    <property type="entry name" value="SGNH hydrolase"/>
    <property type="match status" value="1"/>
</dbReference>
<dbReference type="InterPro" id="IPR051532">
    <property type="entry name" value="Ester_Hydrolysis_Enzymes"/>
</dbReference>
<dbReference type="GO" id="GO:0004622">
    <property type="term" value="F:phosphatidylcholine lysophospholipase activity"/>
    <property type="evidence" value="ECO:0007669"/>
    <property type="project" value="TreeGrafter"/>
</dbReference>
<dbReference type="EMBL" id="SNRY01008126">
    <property type="protein sequence ID" value="KAA6309100.1"/>
    <property type="molecule type" value="Genomic_DNA"/>
</dbReference>
<dbReference type="Gene3D" id="3.40.50.1110">
    <property type="entry name" value="SGNH hydrolase"/>
    <property type="match status" value="1"/>
</dbReference>
<dbReference type="InterPro" id="IPR013830">
    <property type="entry name" value="SGNH_hydro"/>
</dbReference>
<protein>
    <recommendedName>
        <fullName evidence="1">SGNH hydrolase-type esterase domain-containing protein</fullName>
    </recommendedName>
</protein>